<dbReference type="InterPro" id="IPR027417">
    <property type="entry name" value="P-loop_NTPase"/>
</dbReference>
<dbReference type="NCBIfam" id="TIGR00634">
    <property type="entry name" value="recN"/>
    <property type="match status" value="1"/>
</dbReference>
<dbReference type="InterPro" id="IPR003395">
    <property type="entry name" value="RecF/RecN/SMC_N"/>
</dbReference>
<keyword evidence="4" id="KW-0547">Nucleotide-binding</keyword>
<dbReference type="GO" id="GO:0006310">
    <property type="term" value="P:DNA recombination"/>
    <property type="evidence" value="ECO:0007669"/>
    <property type="project" value="InterPro"/>
</dbReference>
<accession>A0A5C5TUH5</accession>
<dbReference type="PANTHER" id="PTHR11059:SF0">
    <property type="entry name" value="DNA REPAIR PROTEIN RECN"/>
    <property type="match status" value="1"/>
</dbReference>
<evidence type="ECO:0000256" key="6">
    <source>
        <dbReference type="ARBA" id="ARBA00022840"/>
    </source>
</evidence>
<keyword evidence="6" id="KW-0067">ATP-binding</keyword>
<keyword evidence="5 9" id="KW-0227">DNA damage</keyword>
<dbReference type="FunFam" id="3.40.50.300:FF:000319">
    <property type="entry name" value="DNA repair protein RecN"/>
    <property type="match status" value="1"/>
</dbReference>
<organism evidence="11 12">
    <name type="scientific">Luteimonas wenzhouensis</name>
    <dbReference type="NCBI Taxonomy" id="2599615"/>
    <lineage>
        <taxon>Bacteria</taxon>
        <taxon>Pseudomonadati</taxon>
        <taxon>Pseudomonadota</taxon>
        <taxon>Gammaproteobacteria</taxon>
        <taxon>Lysobacterales</taxon>
        <taxon>Lysobacteraceae</taxon>
        <taxon>Luteimonas</taxon>
    </lineage>
</organism>
<evidence type="ECO:0000256" key="2">
    <source>
        <dbReference type="ARBA" id="ARBA00009441"/>
    </source>
</evidence>
<dbReference type="CDD" id="cd03241">
    <property type="entry name" value="ABC_RecN"/>
    <property type="match status" value="2"/>
</dbReference>
<dbReference type="OrthoDB" id="9806954at2"/>
<evidence type="ECO:0000256" key="8">
    <source>
        <dbReference type="ARBA" id="ARBA00033408"/>
    </source>
</evidence>
<dbReference type="GO" id="GO:0009432">
    <property type="term" value="P:SOS response"/>
    <property type="evidence" value="ECO:0007669"/>
    <property type="project" value="UniProtKB-ARBA"/>
</dbReference>
<dbReference type="Proteomes" id="UP000315949">
    <property type="component" value="Unassembled WGS sequence"/>
</dbReference>
<dbReference type="RefSeq" id="WP_146313336.1">
    <property type="nucleotide sequence ID" value="NZ_VOHE01000008.1"/>
</dbReference>
<dbReference type="NCBIfam" id="NF008121">
    <property type="entry name" value="PRK10869.1"/>
    <property type="match status" value="1"/>
</dbReference>
<dbReference type="FunFam" id="3.40.50.300:FF:000356">
    <property type="entry name" value="DNA repair protein RecN"/>
    <property type="match status" value="1"/>
</dbReference>
<protein>
    <recommendedName>
        <fullName evidence="3 9">DNA repair protein RecN</fullName>
    </recommendedName>
    <alternativeName>
        <fullName evidence="8 9">Recombination protein N</fullName>
    </alternativeName>
</protein>
<dbReference type="PIRSF" id="PIRSF003128">
    <property type="entry name" value="RecN"/>
    <property type="match status" value="1"/>
</dbReference>
<dbReference type="AlphaFoldDB" id="A0A5C5TUH5"/>
<keyword evidence="12" id="KW-1185">Reference proteome</keyword>
<dbReference type="Gene3D" id="3.40.50.300">
    <property type="entry name" value="P-loop containing nucleotide triphosphate hydrolases"/>
    <property type="match status" value="2"/>
</dbReference>
<reference evidence="11 12" key="1">
    <citation type="submission" date="2019-07" db="EMBL/GenBank/DDBJ databases">
        <title>Luteimonas sp. YD-1 nov., isolated from acidic soil.</title>
        <authorList>
            <person name="Zhou J."/>
        </authorList>
    </citation>
    <scope>NUCLEOTIDE SEQUENCE [LARGE SCALE GENOMIC DNA]</scope>
    <source>
        <strain evidence="11 12">YD-1</strain>
    </source>
</reference>
<feature type="domain" description="RecF/RecN/SMC N-terminal" evidence="10">
    <location>
        <begin position="1"/>
        <end position="509"/>
    </location>
</feature>
<sequence length="556" mass="59061">MLRRLAIRDFAVVTASELEFGPGMTVISGETGAGKSLLVDALGFLSGLRADAGMVRHGASRAELHAEFDTADAPAALAWLREQEFDEGQACTLRRTLRADGGSRAWINGRPATLSQLSQLAGLLVEIHGQHEHQALLEKSSQLALLDAFGGHDRELAAVRGAAARWSALERERDTLSRTGDVAERIAWLDHQIGELDREDLRPEAIEALVAGHRRLAHAAGLMAACDGALSALSGDDGPSLLDGLERLRGGLARERAHEPRLDEVDALLDSAAIQLGEAALALQRIRDDLDLDPARFEELDATLGRLHDLARKHRVAPGELEARRDAFEAERESLLDAGARLQGLDAEIAAAAEAWRSAADALGRARAAAAERLSAATTALIAELGMGGGRFEVALEPLARDRPDPQGGERAEFLVSANAGQPPRPLRRVASGGELSRISLAIEVAALGSDAVPTMVFDEVDSGIGGAVAEIVGQKLRALGASRQVLCVTHLPQVAAQGHAHYRVSKADRDGLTHSSVELLGPKQRQEELARMLGGVEVSREARAAARRLLAGHVA</sequence>
<evidence type="ECO:0000256" key="7">
    <source>
        <dbReference type="ARBA" id="ARBA00023204"/>
    </source>
</evidence>
<keyword evidence="7 9" id="KW-0234">DNA repair</keyword>
<dbReference type="SUPFAM" id="SSF52540">
    <property type="entry name" value="P-loop containing nucleoside triphosphate hydrolases"/>
    <property type="match status" value="2"/>
</dbReference>
<dbReference type="GO" id="GO:0006281">
    <property type="term" value="P:DNA repair"/>
    <property type="evidence" value="ECO:0007669"/>
    <property type="project" value="UniProtKB-KW"/>
</dbReference>
<dbReference type="InterPro" id="IPR004604">
    <property type="entry name" value="DNA_recomb/repair_RecN"/>
</dbReference>
<comment type="similarity">
    <text evidence="2 9">Belongs to the RecN family.</text>
</comment>
<evidence type="ECO:0000256" key="1">
    <source>
        <dbReference type="ARBA" id="ARBA00003618"/>
    </source>
</evidence>
<evidence type="ECO:0000256" key="9">
    <source>
        <dbReference type="PIRNR" id="PIRNR003128"/>
    </source>
</evidence>
<comment type="caution">
    <text evidence="11">The sequence shown here is derived from an EMBL/GenBank/DDBJ whole genome shotgun (WGS) entry which is preliminary data.</text>
</comment>
<proteinExistence type="inferred from homology"/>
<dbReference type="PANTHER" id="PTHR11059">
    <property type="entry name" value="DNA REPAIR PROTEIN RECN"/>
    <property type="match status" value="1"/>
</dbReference>
<dbReference type="EMBL" id="VOHE01000008">
    <property type="protein sequence ID" value="TWT17316.1"/>
    <property type="molecule type" value="Genomic_DNA"/>
</dbReference>
<dbReference type="GO" id="GO:0043590">
    <property type="term" value="C:bacterial nucleoid"/>
    <property type="evidence" value="ECO:0007669"/>
    <property type="project" value="TreeGrafter"/>
</dbReference>
<evidence type="ECO:0000313" key="12">
    <source>
        <dbReference type="Proteomes" id="UP000315949"/>
    </source>
</evidence>
<comment type="function">
    <text evidence="1 9">May be involved in recombinational repair of damaged DNA.</text>
</comment>
<evidence type="ECO:0000313" key="11">
    <source>
        <dbReference type="EMBL" id="TWT17316.1"/>
    </source>
</evidence>
<dbReference type="GO" id="GO:0005524">
    <property type="term" value="F:ATP binding"/>
    <property type="evidence" value="ECO:0007669"/>
    <property type="project" value="UniProtKB-KW"/>
</dbReference>
<evidence type="ECO:0000256" key="4">
    <source>
        <dbReference type="ARBA" id="ARBA00022741"/>
    </source>
</evidence>
<dbReference type="Pfam" id="PF02463">
    <property type="entry name" value="SMC_N"/>
    <property type="match status" value="1"/>
</dbReference>
<evidence type="ECO:0000256" key="3">
    <source>
        <dbReference type="ARBA" id="ARBA00021315"/>
    </source>
</evidence>
<evidence type="ECO:0000256" key="5">
    <source>
        <dbReference type="ARBA" id="ARBA00022763"/>
    </source>
</evidence>
<name>A0A5C5TUH5_9GAMM</name>
<evidence type="ECO:0000259" key="10">
    <source>
        <dbReference type="Pfam" id="PF02463"/>
    </source>
</evidence>
<gene>
    <name evidence="11" type="primary">recN</name>
    <name evidence="11" type="ORF">FQY79_12985</name>
</gene>